<proteinExistence type="inferred from homology"/>
<comment type="similarity">
    <text evidence="1">Belongs to the TfdA dioxygenase family.</text>
</comment>
<reference evidence="7 8" key="1">
    <citation type="submission" date="2017-08" db="EMBL/GenBank/DDBJ databases">
        <title>Genomic and metabolic characterisation of spoilage-associated Pseudomonas species.</title>
        <authorList>
            <person name="Stanborough T."/>
            <person name="Fegan N."/>
            <person name="Powell S.M."/>
            <person name="Singh T."/>
            <person name="Tamplin M.L."/>
            <person name="Chandry P.S."/>
        </authorList>
    </citation>
    <scope>NUCLEOTIDE SEQUENCE [LARGE SCALE GENOMIC DNA]</scope>
    <source>
        <strain evidence="7 8">F1820</strain>
    </source>
</reference>
<sequence length="279" mass="31568">MPSPFTLQPLGPHLGAEVLDLDPATVFQPQTLAALEAALVKHEALVLHAPWLQPEQHLAIARYFGEPEVHTFYPNLGAGFEQITVIDSRLGDRADMWHHDESFLPGPPIVTMTHAQILPPCGGDTCWISMTTAYDGLSARMQHYLDGLSAWHDMNGPMTAALRQNVVSHERYVEVVQMNRRHLHPLVIQHPLSGRKALYLSPTYTTHIEGMAASESDAILSYLHAHCQHVQFGFRHRWRVGDMLLWDNRSVLHNAILDYQPHQRRMQRTSVFAREPLPA</sequence>
<keyword evidence="3 7" id="KW-0223">Dioxygenase</keyword>
<gene>
    <name evidence="7" type="ORF">CJF43_16865</name>
</gene>
<evidence type="ECO:0000313" key="8">
    <source>
        <dbReference type="Proteomes" id="UP000216113"/>
    </source>
</evidence>
<evidence type="ECO:0000256" key="4">
    <source>
        <dbReference type="ARBA" id="ARBA00023002"/>
    </source>
</evidence>
<dbReference type="PANTHER" id="PTHR30468:SF1">
    <property type="entry name" value="ALPHA-KETOGLUTARATE-DEPENDENT SULFONATE DIOXYGENASE"/>
    <property type="match status" value="1"/>
</dbReference>
<keyword evidence="4" id="KW-0560">Oxidoreductase</keyword>
<evidence type="ECO:0000256" key="5">
    <source>
        <dbReference type="ARBA" id="ARBA00023004"/>
    </source>
</evidence>
<dbReference type="InterPro" id="IPR042098">
    <property type="entry name" value="TauD-like_sf"/>
</dbReference>
<evidence type="ECO:0000259" key="6">
    <source>
        <dbReference type="Pfam" id="PF02668"/>
    </source>
</evidence>
<dbReference type="AlphaFoldDB" id="A0A266LR36"/>
<dbReference type="SUPFAM" id="SSF51197">
    <property type="entry name" value="Clavaminate synthase-like"/>
    <property type="match status" value="1"/>
</dbReference>
<feature type="domain" description="TauD/TfdA-like" evidence="6">
    <location>
        <begin position="8"/>
        <end position="269"/>
    </location>
</feature>
<evidence type="ECO:0000256" key="3">
    <source>
        <dbReference type="ARBA" id="ARBA00022964"/>
    </source>
</evidence>
<dbReference type="InterPro" id="IPR003819">
    <property type="entry name" value="TauD/TfdA-like"/>
</dbReference>
<organism evidence="7 8">
    <name type="scientific">Pseudomonas fragi</name>
    <dbReference type="NCBI Taxonomy" id="296"/>
    <lineage>
        <taxon>Bacteria</taxon>
        <taxon>Pseudomonadati</taxon>
        <taxon>Pseudomonadota</taxon>
        <taxon>Gammaproteobacteria</taxon>
        <taxon>Pseudomonadales</taxon>
        <taxon>Pseudomonadaceae</taxon>
        <taxon>Pseudomonas</taxon>
    </lineage>
</organism>
<accession>A0A266LR36</accession>
<evidence type="ECO:0000256" key="2">
    <source>
        <dbReference type="ARBA" id="ARBA00022723"/>
    </source>
</evidence>
<keyword evidence="5" id="KW-0408">Iron</keyword>
<evidence type="ECO:0000313" key="7">
    <source>
        <dbReference type="EMBL" id="OZY40511.1"/>
    </source>
</evidence>
<dbReference type="RefSeq" id="WP_095030146.1">
    <property type="nucleotide sequence ID" value="NZ_NQKL01000014.1"/>
</dbReference>
<evidence type="ECO:0000256" key="1">
    <source>
        <dbReference type="ARBA" id="ARBA00005896"/>
    </source>
</evidence>
<dbReference type="Pfam" id="PF02668">
    <property type="entry name" value="TauD"/>
    <property type="match status" value="1"/>
</dbReference>
<dbReference type="GO" id="GO:0006790">
    <property type="term" value="P:sulfur compound metabolic process"/>
    <property type="evidence" value="ECO:0007669"/>
    <property type="project" value="TreeGrafter"/>
</dbReference>
<dbReference type="EMBL" id="NQKL01000014">
    <property type="protein sequence ID" value="OZY40511.1"/>
    <property type="molecule type" value="Genomic_DNA"/>
</dbReference>
<name>A0A266LR36_PSEFR</name>
<protein>
    <submittedName>
        <fullName evidence="7">Taurine dioxygenase</fullName>
    </submittedName>
</protein>
<dbReference type="GO" id="GO:0000908">
    <property type="term" value="F:taurine dioxygenase activity"/>
    <property type="evidence" value="ECO:0007669"/>
    <property type="project" value="TreeGrafter"/>
</dbReference>
<dbReference type="Proteomes" id="UP000216113">
    <property type="component" value="Unassembled WGS sequence"/>
</dbReference>
<dbReference type="GO" id="GO:0046872">
    <property type="term" value="F:metal ion binding"/>
    <property type="evidence" value="ECO:0007669"/>
    <property type="project" value="UniProtKB-KW"/>
</dbReference>
<dbReference type="GO" id="GO:0005737">
    <property type="term" value="C:cytoplasm"/>
    <property type="evidence" value="ECO:0007669"/>
    <property type="project" value="TreeGrafter"/>
</dbReference>
<keyword evidence="2" id="KW-0479">Metal-binding</keyword>
<dbReference type="PANTHER" id="PTHR30468">
    <property type="entry name" value="ALPHA-KETOGLUTARATE-DEPENDENT SULFONATE DIOXYGENASE"/>
    <property type="match status" value="1"/>
</dbReference>
<dbReference type="InterPro" id="IPR051323">
    <property type="entry name" value="AtsK-like"/>
</dbReference>
<comment type="caution">
    <text evidence="7">The sequence shown here is derived from an EMBL/GenBank/DDBJ whole genome shotgun (WGS) entry which is preliminary data.</text>
</comment>
<dbReference type="Gene3D" id="3.60.130.10">
    <property type="entry name" value="Clavaminate synthase-like"/>
    <property type="match status" value="1"/>
</dbReference>